<dbReference type="AlphaFoldDB" id="A0A419RTQ0"/>
<proteinExistence type="predicted"/>
<reference evidence="1 2" key="1">
    <citation type="journal article" date="2017" name="Int. J. Syst. Evol. Microbiol.">
        <title>Erythrobacter aquimixticola sp. nov., isolated from the junction between the ocean and a freshwater spring.</title>
        <authorList>
            <person name="Park S."/>
            <person name="Jung Y.T."/>
            <person name="Choi S.J."/>
            <person name="Yoon J.H."/>
        </authorList>
    </citation>
    <scope>NUCLEOTIDE SEQUENCE [LARGE SCALE GENOMIC DNA]</scope>
    <source>
        <strain evidence="1 2">JSSK-14</strain>
    </source>
</reference>
<comment type="caution">
    <text evidence="1">The sequence shown here is derived from an EMBL/GenBank/DDBJ whole genome shotgun (WGS) entry which is preliminary data.</text>
</comment>
<dbReference type="EMBL" id="RAHX01000001">
    <property type="protein sequence ID" value="RJY09124.1"/>
    <property type="molecule type" value="Genomic_DNA"/>
</dbReference>
<evidence type="ECO:0000313" key="1">
    <source>
        <dbReference type="EMBL" id="RJY09124.1"/>
    </source>
</evidence>
<gene>
    <name evidence="1" type="ORF">D6201_06895</name>
</gene>
<sequence>MEDVASGVSFPISKSQASHLTDTYIIAHYDGEGASTLALMLACFLTTEPMIFEVGTPASRAFKSLAEERRFAPPAHAANPVNAAIDERLRHPEIPAIVEFGRMHWRDAINVGRHLQGPRFSATVYFCFLASENDQTLQIPNLASDAGLHKVLAFGGYKISRETRDGVIKIPIIPSDMQRLIYSEGLSLTDAANATSDKFSLGVFLDEFKQFGLDVNWELTG</sequence>
<dbReference type="Proteomes" id="UP000285232">
    <property type="component" value="Unassembled WGS sequence"/>
</dbReference>
<evidence type="ECO:0000313" key="2">
    <source>
        <dbReference type="Proteomes" id="UP000285232"/>
    </source>
</evidence>
<accession>A0A419RTQ0</accession>
<protein>
    <submittedName>
        <fullName evidence="1">Uncharacterized protein</fullName>
    </submittedName>
</protein>
<keyword evidence="2" id="KW-1185">Reference proteome</keyword>
<organism evidence="1 2">
    <name type="scientific">Aurantiacibacter aquimixticola</name>
    <dbReference type="NCBI Taxonomy" id="1958945"/>
    <lineage>
        <taxon>Bacteria</taxon>
        <taxon>Pseudomonadati</taxon>
        <taxon>Pseudomonadota</taxon>
        <taxon>Alphaproteobacteria</taxon>
        <taxon>Sphingomonadales</taxon>
        <taxon>Erythrobacteraceae</taxon>
        <taxon>Aurantiacibacter</taxon>
    </lineage>
</organism>
<name>A0A419RTQ0_9SPHN</name>